<sequence length="240" mass="26955">MMSSFTLNLILSVFHGVGGFLSWNGLANFGVFENSSYNIWEIPIFLFIGVLGGIFGALFNWLNVRLSKFRRKHVRSKCQKLVECLLVAAVSAFTGFITLFLVNDCQPVGRNPKLTDVTKLWCRKGEYSAVANLFFQSPEESVKSLFHSPINSYASSTLLIFAVEYYVLSLWTYGLSVPSGIFIPTLLTGAAWGRLVGTIVEYMFPDVVSIFFPHISTQSIRFSKYLIQIEFTREFTGSMG</sequence>
<keyword evidence="4 7" id="KW-1133">Transmembrane helix</keyword>
<gene>
    <name evidence="8" type="ORF">GPUH_LOCUS15518</name>
</gene>
<reference evidence="10" key="1">
    <citation type="submission" date="2016-06" db="UniProtKB">
        <authorList>
            <consortium name="WormBaseParasite"/>
        </authorList>
    </citation>
    <scope>IDENTIFICATION</scope>
</reference>
<evidence type="ECO:0000256" key="4">
    <source>
        <dbReference type="ARBA" id="ARBA00022989"/>
    </source>
</evidence>
<dbReference type="InterPro" id="IPR051280">
    <property type="entry name" value="Cl-channel/antiporter"/>
</dbReference>
<reference evidence="8 9" key="2">
    <citation type="submission" date="2018-11" db="EMBL/GenBank/DDBJ databases">
        <authorList>
            <consortium name="Pathogen Informatics"/>
        </authorList>
    </citation>
    <scope>NUCLEOTIDE SEQUENCE [LARGE SCALE GENOMIC DNA]</scope>
</reference>
<evidence type="ECO:0000256" key="7">
    <source>
        <dbReference type="SAM" id="Phobius"/>
    </source>
</evidence>
<accession>A0A183E3H7</accession>
<evidence type="ECO:0000256" key="6">
    <source>
        <dbReference type="ARBA" id="ARBA00023136"/>
    </source>
</evidence>
<keyword evidence="5" id="KW-0129">CBS domain</keyword>
<dbReference type="OrthoDB" id="428525at2759"/>
<feature type="transmembrane region" description="Helical" evidence="7">
    <location>
        <begin position="82"/>
        <end position="102"/>
    </location>
</feature>
<dbReference type="Pfam" id="PF00654">
    <property type="entry name" value="Voltage_CLC"/>
    <property type="match status" value="1"/>
</dbReference>
<dbReference type="PANTHER" id="PTHR11689:SF136">
    <property type="entry name" value="H(+)_CL(-) EXCHANGE TRANSPORTER 7"/>
    <property type="match status" value="1"/>
</dbReference>
<dbReference type="Proteomes" id="UP000271098">
    <property type="component" value="Unassembled WGS sequence"/>
</dbReference>
<evidence type="ECO:0000313" key="10">
    <source>
        <dbReference type="WBParaSite" id="GPUH_0001553901-mRNA-1"/>
    </source>
</evidence>
<evidence type="ECO:0000313" key="9">
    <source>
        <dbReference type="Proteomes" id="UP000271098"/>
    </source>
</evidence>
<dbReference type="SUPFAM" id="SSF81340">
    <property type="entry name" value="Clc chloride channel"/>
    <property type="match status" value="1"/>
</dbReference>
<name>A0A183E3H7_9BILA</name>
<protein>
    <submittedName>
        <fullName evidence="10">Chloride channel protein</fullName>
    </submittedName>
</protein>
<dbReference type="Gene3D" id="1.10.3080.10">
    <property type="entry name" value="Clc chloride channel"/>
    <property type="match status" value="1"/>
</dbReference>
<organism evidence="10">
    <name type="scientific">Gongylonema pulchrum</name>
    <dbReference type="NCBI Taxonomy" id="637853"/>
    <lineage>
        <taxon>Eukaryota</taxon>
        <taxon>Metazoa</taxon>
        <taxon>Ecdysozoa</taxon>
        <taxon>Nematoda</taxon>
        <taxon>Chromadorea</taxon>
        <taxon>Rhabditida</taxon>
        <taxon>Spirurina</taxon>
        <taxon>Spiruromorpha</taxon>
        <taxon>Spiruroidea</taxon>
        <taxon>Gongylonematidae</taxon>
        <taxon>Gongylonema</taxon>
    </lineage>
</organism>
<feature type="transmembrane region" description="Helical" evidence="7">
    <location>
        <begin position="43"/>
        <end position="62"/>
    </location>
</feature>
<dbReference type="AlphaFoldDB" id="A0A183E3H7"/>
<dbReference type="InterPro" id="IPR001807">
    <property type="entry name" value="ClC"/>
</dbReference>
<proteinExistence type="predicted"/>
<dbReference type="PANTHER" id="PTHR11689">
    <property type="entry name" value="CHLORIDE CHANNEL PROTEIN CLC FAMILY MEMBER"/>
    <property type="match status" value="1"/>
</dbReference>
<dbReference type="EMBL" id="UYRT01082548">
    <property type="protein sequence ID" value="VDN26149.1"/>
    <property type="molecule type" value="Genomic_DNA"/>
</dbReference>
<keyword evidence="2 7" id="KW-0812">Transmembrane</keyword>
<dbReference type="InterPro" id="IPR014743">
    <property type="entry name" value="Cl-channel_core"/>
</dbReference>
<evidence type="ECO:0000256" key="3">
    <source>
        <dbReference type="ARBA" id="ARBA00022737"/>
    </source>
</evidence>
<comment type="subcellular location">
    <subcellularLocation>
        <location evidence="1">Membrane</location>
        <topology evidence="1">Multi-pass membrane protein</topology>
    </subcellularLocation>
</comment>
<dbReference type="GO" id="GO:0015108">
    <property type="term" value="F:chloride transmembrane transporter activity"/>
    <property type="evidence" value="ECO:0007669"/>
    <property type="project" value="InterPro"/>
</dbReference>
<evidence type="ECO:0000256" key="5">
    <source>
        <dbReference type="ARBA" id="ARBA00023122"/>
    </source>
</evidence>
<dbReference type="GO" id="GO:0005765">
    <property type="term" value="C:lysosomal membrane"/>
    <property type="evidence" value="ECO:0007669"/>
    <property type="project" value="TreeGrafter"/>
</dbReference>
<evidence type="ECO:0000313" key="8">
    <source>
        <dbReference type="EMBL" id="VDN26149.1"/>
    </source>
</evidence>
<evidence type="ECO:0000256" key="1">
    <source>
        <dbReference type="ARBA" id="ARBA00004141"/>
    </source>
</evidence>
<evidence type="ECO:0000256" key="2">
    <source>
        <dbReference type="ARBA" id="ARBA00022692"/>
    </source>
</evidence>
<keyword evidence="9" id="KW-1185">Reference proteome</keyword>
<keyword evidence="6 7" id="KW-0472">Membrane</keyword>
<keyword evidence="3" id="KW-0677">Repeat</keyword>
<dbReference type="WBParaSite" id="GPUH_0001553901-mRNA-1">
    <property type="protein sequence ID" value="GPUH_0001553901-mRNA-1"/>
    <property type="gene ID" value="GPUH_0001553901"/>
</dbReference>